<reference evidence="2" key="1">
    <citation type="journal article" date="2020" name="Fungal Divers.">
        <title>Resolving the Mortierellaceae phylogeny through synthesis of multi-gene phylogenetics and phylogenomics.</title>
        <authorList>
            <person name="Vandepol N."/>
            <person name="Liber J."/>
            <person name="Desiro A."/>
            <person name="Na H."/>
            <person name="Kennedy M."/>
            <person name="Barry K."/>
            <person name="Grigoriev I.V."/>
            <person name="Miller A.N."/>
            <person name="O'Donnell K."/>
            <person name="Stajich J.E."/>
            <person name="Bonito G."/>
        </authorList>
    </citation>
    <scope>NUCLEOTIDE SEQUENCE</scope>
    <source>
        <strain evidence="2">MES-2147</strain>
    </source>
</reference>
<dbReference type="AlphaFoldDB" id="A0A9P6JJ00"/>
<feature type="compositionally biased region" description="Low complexity" evidence="1">
    <location>
        <begin position="19"/>
        <end position="40"/>
    </location>
</feature>
<dbReference type="Proteomes" id="UP000749646">
    <property type="component" value="Unassembled WGS sequence"/>
</dbReference>
<organism evidence="2 3">
    <name type="scientific">Modicella reniformis</name>
    <dbReference type="NCBI Taxonomy" id="1440133"/>
    <lineage>
        <taxon>Eukaryota</taxon>
        <taxon>Fungi</taxon>
        <taxon>Fungi incertae sedis</taxon>
        <taxon>Mucoromycota</taxon>
        <taxon>Mortierellomycotina</taxon>
        <taxon>Mortierellomycetes</taxon>
        <taxon>Mortierellales</taxon>
        <taxon>Mortierellaceae</taxon>
        <taxon>Modicella</taxon>
    </lineage>
</organism>
<keyword evidence="3" id="KW-1185">Reference proteome</keyword>
<name>A0A9P6JJ00_9FUNG</name>
<feature type="compositionally biased region" description="Low complexity" evidence="1">
    <location>
        <begin position="99"/>
        <end position="123"/>
    </location>
</feature>
<accession>A0A9P6JJ00</accession>
<sequence length="142" mass="14662">MTAAATVTVDGQQPNDEILSNLNSSSSSSSSAASSASSLNTTEPSIISIPEAIYSAVPVSSELYIIPHSSKGFKWNEDLFMKPHQRRSLGVDEMYRSDGSSAPGGAAVAGAGAGASTSSSSSAITVHEIRLDEDESRQILPS</sequence>
<gene>
    <name evidence="2" type="ORF">BGZ65_009887</name>
</gene>
<evidence type="ECO:0000313" key="2">
    <source>
        <dbReference type="EMBL" id="KAF9972322.1"/>
    </source>
</evidence>
<evidence type="ECO:0000256" key="1">
    <source>
        <dbReference type="SAM" id="MobiDB-lite"/>
    </source>
</evidence>
<protein>
    <submittedName>
        <fullName evidence="2">Uncharacterized protein</fullName>
    </submittedName>
</protein>
<feature type="non-terminal residue" evidence="2">
    <location>
        <position position="142"/>
    </location>
</feature>
<feature type="region of interest" description="Disordered" evidence="1">
    <location>
        <begin position="1"/>
        <end position="41"/>
    </location>
</feature>
<dbReference type="OrthoDB" id="2437453at2759"/>
<evidence type="ECO:0000313" key="3">
    <source>
        <dbReference type="Proteomes" id="UP000749646"/>
    </source>
</evidence>
<feature type="region of interest" description="Disordered" evidence="1">
    <location>
        <begin position="94"/>
        <end position="142"/>
    </location>
</feature>
<dbReference type="EMBL" id="JAAAHW010004679">
    <property type="protein sequence ID" value="KAF9972322.1"/>
    <property type="molecule type" value="Genomic_DNA"/>
</dbReference>
<proteinExistence type="predicted"/>
<comment type="caution">
    <text evidence="2">The sequence shown here is derived from an EMBL/GenBank/DDBJ whole genome shotgun (WGS) entry which is preliminary data.</text>
</comment>